<evidence type="ECO:0000256" key="4">
    <source>
        <dbReference type="ARBA" id="ARBA00022825"/>
    </source>
</evidence>
<sequence>MKRALALGGLTALLMSCSPAPVKLNDMTVDLGQATSTTVTQSFGGTWRVTGVPLWLSVNRETGSGAVALTVTADRNAVTPLQADRPTLTDTFKVEWTAADGQTSGTALVKVSAAQYTLSGRVQEQASVSAADTLGTPALNSGAAGESNGIIVTYRSGTLRDAVLSSDGLQAQSAPASSAGRSVATLQELGVTRPQKRALTGQSLVLSVPATRQALDTLRRDPNVERAVPNRVLHVLSTGTGEAPMTGEALAAPLLPTDQYAPLQWAFTLMGYRAVWRDMEAGKYNRPVTVAVLDSGVRFEHPDLAGKLYGSKEGALDFVDGDTDPTDPGAPDSLGDRATHGTHVTGIIAANWGQNAGPICAGCSPTGVVGASYRAPVKVLPLRVLGGQGTDVATLTTALQYAAGQAVPFPAPTAQNPNPPQVTNPHPAQVINLSLGGPDLTSEEAAPMCEAIAAARELGVLTFAAAGNDSSATPYYPAACPAAVAVGSVTLSGGSAPVKAWYSNHYPKVELSAPGGASLGASHLNGGTLNGQPFPDDIFSTAWNYQKNEPSYQAMAGTSQATPQASALAALLLSKGVTTGAEATLARMKSTATDLGAAGPDDLFGAGMLNAAAALNAPAVSDTLGLRLQDDQGRTFQPALNTLGQFTAYVGDGTYQVIGGRDQNGNGIYGEVQEPHASKQVTLGPSLPAVNVGSLVPQ</sequence>
<dbReference type="PANTHER" id="PTHR43806:SF11">
    <property type="entry name" value="CEREVISIN-RELATED"/>
    <property type="match status" value="1"/>
</dbReference>
<dbReference type="InterPro" id="IPR015500">
    <property type="entry name" value="Peptidase_S8_subtilisin-rel"/>
</dbReference>
<dbReference type="PROSITE" id="PS51257">
    <property type="entry name" value="PROKAR_LIPOPROTEIN"/>
    <property type="match status" value="1"/>
</dbReference>
<dbReference type="PROSITE" id="PS00137">
    <property type="entry name" value="SUBTILASE_HIS"/>
    <property type="match status" value="1"/>
</dbReference>
<dbReference type="PRINTS" id="PR00723">
    <property type="entry name" value="SUBTILISIN"/>
</dbReference>
<dbReference type="InterPro" id="IPR022398">
    <property type="entry name" value="Peptidase_S8_His-AS"/>
</dbReference>
<accession>A0A418VBK1</accession>
<dbReference type="EMBL" id="QYUJ01000014">
    <property type="protein sequence ID" value="RJF73390.1"/>
    <property type="molecule type" value="Genomic_DNA"/>
</dbReference>
<evidence type="ECO:0000313" key="10">
    <source>
        <dbReference type="Proteomes" id="UP000286287"/>
    </source>
</evidence>
<gene>
    <name evidence="9" type="ORF">D3875_19410</name>
</gene>
<dbReference type="PROSITE" id="PS00138">
    <property type="entry name" value="SUBTILASE_SER"/>
    <property type="match status" value="1"/>
</dbReference>
<feature type="active site" description="Charge relay system" evidence="5">
    <location>
        <position position="294"/>
    </location>
</feature>
<name>A0A418VBK1_9DEIO</name>
<keyword evidence="7" id="KW-0732">Signal</keyword>
<feature type="active site" description="Charge relay system" evidence="5">
    <location>
        <position position="340"/>
    </location>
</feature>
<reference evidence="9 10" key="1">
    <citation type="submission" date="2018-09" db="EMBL/GenBank/DDBJ databases">
        <authorList>
            <person name="Zhu H."/>
        </authorList>
    </citation>
    <scope>NUCLEOTIDE SEQUENCE [LARGE SCALE GENOMIC DNA]</scope>
    <source>
        <strain evidence="9 10">K2S05-167</strain>
    </source>
</reference>
<protein>
    <submittedName>
        <fullName evidence="9">Serine protease</fullName>
    </submittedName>
</protein>
<proteinExistence type="inferred from homology"/>
<dbReference type="GO" id="GO:0004252">
    <property type="term" value="F:serine-type endopeptidase activity"/>
    <property type="evidence" value="ECO:0007669"/>
    <property type="project" value="UniProtKB-UniRule"/>
</dbReference>
<keyword evidence="3 5" id="KW-0378">Hydrolase</keyword>
<evidence type="ECO:0000256" key="1">
    <source>
        <dbReference type="ARBA" id="ARBA00011073"/>
    </source>
</evidence>
<evidence type="ECO:0000256" key="7">
    <source>
        <dbReference type="SAM" id="SignalP"/>
    </source>
</evidence>
<evidence type="ECO:0000256" key="6">
    <source>
        <dbReference type="RuleBase" id="RU003355"/>
    </source>
</evidence>
<dbReference type="InterPro" id="IPR036852">
    <property type="entry name" value="Peptidase_S8/S53_dom_sf"/>
</dbReference>
<feature type="domain" description="Peptidase S8/S53" evidence="8">
    <location>
        <begin position="288"/>
        <end position="607"/>
    </location>
</feature>
<dbReference type="Proteomes" id="UP000286287">
    <property type="component" value="Unassembled WGS sequence"/>
</dbReference>
<dbReference type="InterPro" id="IPR023828">
    <property type="entry name" value="Peptidase_S8_Ser-AS"/>
</dbReference>
<dbReference type="Gene3D" id="3.40.50.200">
    <property type="entry name" value="Peptidase S8/S53 domain"/>
    <property type="match status" value="1"/>
</dbReference>
<evidence type="ECO:0000313" key="9">
    <source>
        <dbReference type="EMBL" id="RJF73390.1"/>
    </source>
</evidence>
<feature type="chain" id="PRO_5019371140" evidence="7">
    <location>
        <begin position="21"/>
        <end position="698"/>
    </location>
</feature>
<dbReference type="AlphaFoldDB" id="A0A418VBK1"/>
<dbReference type="InterPro" id="IPR050131">
    <property type="entry name" value="Peptidase_S8_subtilisin-like"/>
</dbReference>
<keyword evidence="4 5" id="KW-0720">Serine protease</keyword>
<dbReference type="GO" id="GO:0006508">
    <property type="term" value="P:proteolysis"/>
    <property type="evidence" value="ECO:0007669"/>
    <property type="project" value="UniProtKB-KW"/>
</dbReference>
<feature type="active site" description="Charge relay system" evidence="5">
    <location>
        <position position="559"/>
    </location>
</feature>
<evidence type="ECO:0000256" key="2">
    <source>
        <dbReference type="ARBA" id="ARBA00022670"/>
    </source>
</evidence>
<comment type="similarity">
    <text evidence="1 5 6">Belongs to the peptidase S8 family.</text>
</comment>
<evidence type="ECO:0000256" key="3">
    <source>
        <dbReference type="ARBA" id="ARBA00022801"/>
    </source>
</evidence>
<dbReference type="SUPFAM" id="SSF52743">
    <property type="entry name" value="Subtilisin-like"/>
    <property type="match status" value="1"/>
</dbReference>
<comment type="caution">
    <text evidence="9">The sequence shown here is derived from an EMBL/GenBank/DDBJ whole genome shotgun (WGS) entry which is preliminary data.</text>
</comment>
<dbReference type="PANTHER" id="PTHR43806">
    <property type="entry name" value="PEPTIDASE S8"/>
    <property type="match status" value="1"/>
</dbReference>
<evidence type="ECO:0000259" key="8">
    <source>
        <dbReference type="Pfam" id="PF00082"/>
    </source>
</evidence>
<dbReference type="InterPro" id="IPR000209">
    <property type="entry name" value="Peptidase_S8/S53_dom"/>
</dbReference>
<dbReference type="PROSITE" id="PS51892">
    <property type="entry name" value="SUBTILASE"/>
    <property type="match status" value="1"/>
</dbReference>
<organism evidence="9 10">
    <name type="scientific">Deinococcus cavernae</name>
    <dbReference type="NCBI Taxonomy" id="2320857"/>
    <lineage>
        <taxon>Bacteria</taxon>
        <taxon>Thermotogati</taxon>
        <taxon>Deinococcota</taxon>
        <taxon>Deinococci</taxon>
        <taxon>Deinococcales</taxon>
        <taxon>Deinococcaceae</taxon>
        <taxon>Deinococcus</taxon>
    </lineage>
</organism>
<dbReference type="PROSITE" id="PS00136">
    <property type="entry name" value="SUBTILASE_ASP"/>
    <property type="match status" value="1"/>
</dbReference>
<dbReference type="OrthoDB" id="9790784at2"/>
<dbReference type="RefSeq" id="WP_119766123.1">
    <property type="nucleotide sequence ID" value="NZ_QYUJ01000014.1"/>
</dbReference>
<keyword evidence="10" id="KW-1185">Reference proteome</keyword>
<dbReference type="Pfam" id="PF00082">
    <property type="entry name" value="Peptidase_S8"/>
    <property type="match status" value="1"/>
</dbReference>
<dbReference type="InterPro" id="IPR023827">
    <property type="entry name" value="Peptidase_S8_Asp-AS"/>
</dbReference>
<feature type="signal peptide" evidence="7">
    <location>
        <begin position="1"/>
        <end position="20"/>
    </location>
</feature>
<evidence type="ECO:0000256" key="5">
    <source>
        <dbReference type="PROSITE-ProRule" id="PRU01240"/>
    </source>
</evidence>
<keyword evidence="2 5" id="KW-0645">Protease</keyword>